<feature type="signal peptide" evidence="2">
    <location>
        <begin position="1"/>
        <end position="18"/>
    </location>
</feature>
<dbReference type="Gene3D" id="1.10.530.10">
    <property type="match status" value="1"/>
</dbReference>
<dbReference type="Pfam" id="PF01464">
    <property type="entry name" value="SLT"/>
    <property type="match status" value="1"/>
</dbReference>
<keyword evidence="2" id="KW-0732">Signal</keyword>
<protein>
    <recommendedName>
        <fullName evidence="3">Transglycosylase SLT domain-containing protein</fullName>
    </recommendedName>
</protein>
<evidence type="ECO:0000313" key="4">
    <source>
        <dbReference type="EMBL" id="GAT45455.1"/>
    </source>
</evidence>
<name>A0ABQ0L2R6_MYCCL</name>
<dbReference type="InterPro" id="IPR008258">
    <property type="entry name" value="Transglycosylase_SLT_dom_1"/>
</dbReference>
<dbReference type="Proteomes" id="UP000815677">
    <property type="component" value="Unassembled WGS sequence"/>
</dbReference>
<proteinExistence type="predicted"/>
<dbReference type="EMBL" id="DF841344">
    <property type="protein sequence ID" value="GAT45455.1"/>
    <property type="molecule type" value="Genomic_DNA"/>
</dbReference>
<keyword evidence="5" id="KW-1185">Reference proteome</keyword>
<dbReference type="SUPFAM" id="SSF53955">
    <property type="entry name" value="Lysozyme-like"/>
    <property type="match status" value="1"/>
</dbReference>
<evidence type="ECO:0000313" key="5">
    <source>
        <dbReference type="Proteomes" id="UP000815677"/>
    </source>
</evidence>
<accession>A0ABQ0L2R6</accession>
<evidence type="ECO:0000259" key="3">
    <source>
        <dbReference type="Pfam" id="PF01464"/>
    </source>
</evidence>
<dbReference type="InterPro" id="IPR023346">
    <property type="entry name" value="Lysozyme-like_dom_sf"/>
</dbReference>
<feature type="compositionally biased region" description="Low complexity" evidence="1">
    <location>
        <begin position="56"/>
        <end position="90"/>
    </location>
</feature>
<feature type="domain" description="Transglycosylase SLT" evidence="3">
    <location>
        <begin position="141"/>
        <end position="229"/>
    </location>
</feature>
<gene>
    <name evidence="4" type="ORF">MCHLO_03034</name>
</gene>
<sequence length="287" mass="30219">MLLALPLVILGAALAARAEIPHDHGNNLARHHRLARSPVPTPFASPTKLRKRNSCKAPTTSSSKTTSSQKTTTSTKKTTTTTAKPTPTAAVENGIITIEVSRCGSNGATKSTTSTTGPNGSEEWINCGITTSGVCSKYIDYFDSAASKYGLKAIMLASFALQESSCNPNSIGGGNTQGLMQISTDKCVGAPGGDCLDPEFNIDAGAKYFASVLSSNGGNLLLSVGNYNGWYKGLTVSKAEAAKYGSCCLCQQNLDYVFQWINGWVLNQNAYEMGLGKYNNLDACGDD</sequence>
<evidence type="ECO:0000256" key="1">
    <source>
        <dbReference type="SAM" id="MobiDB-lite"/>
    </source>
</evidence>
<feature type="chain" id="PRO_5046421362" description="Transglycosylase SLT domain-containing protein" evidence="2">
    <location>
        <begin position="19"/>
        <end position="287"/>
    </location>
</feature>
<feature type="region of interest" description="Disordered" evidence="1">
    <location>
        <begin position="31"/>
        <end position="90"/>
    </location>
</feature>
<evidence type="ECO:0000256" key="2">
    <source>
        <dbReference type="SAM" id="SignalP"/>
    </source>
</evidence>
<organism evidence="4 5">
    <name type="scientific">Mycena chlorophos</name>
    <name type="common">Agaric fungus</name>
    <name type="synonym">Agaricus chlorophos</name>
    <dbReference type="NCBI Taxonomy" id="658473"/>
    <lineage>
        <taxon>Eukaryota</taxon>
        <taxon>Fungi</taxon>
        <taxon>Dikarya</taxon>
        <taxon>Basidiomycota</taxon>
        <taxon>Agaricomycotina</taxon>
        <taxon>Agaricomycetes</taxon>
        <taxon>Agaricomycetidae</taxon>
        <taxon>Agaricales</taxon>
        <taxon>Marasmiineae</taxon>
        <taxon>Mycenaceae</taxon>
        <taxon>Mycena</taxon>
    </lineage>
</organism>
<reference evidence="4" key="1">
    <citation type="submission" date="2014-09" db="EMBL/GenBank/DDBJ databases">
        <title>Genome sequence of the luminous mushroom Mycena chlorophos for searching fungal bioluminescence genes.</title>
        <authorList>
            <person name="Tanaka Y."/>
            <person name="Kasuga D."/>
            <person name="Oba Y."/>
            <person name="Hase S."/>
            <person name="Sato K."/>
            <person name="Oba Y."/>
            <person name="Sakakibara Y."/>
        </authorList>
    </citation>
    <scope>NUCLEOTIDE SEQUENCE</scope>
</reference>